<dbReference type="AlphaFoldDB" id="A0A857J814"/>
<dbReference type="GO" id="GO:0008810">
    <property type="term" value="F:cellulase activity"/>
    <property type="evidence" value="ECO:0007669"/>
    <property type="project" value="UniProtKB-EC"/>
</dbReference>
<keyword evidence="4 9" id="KW-0378">Hydrolase</keyword>
<dbReference type="Proteomes" id="UP000464787">
    <property type="component" value="Chromosome"/>
</dbReference>
<dbReference type="InterPro" id="IPR002037">
    <property type="entry name" value="Glyco_hydro_8"/>
</dbReference>
<keyword evidence="7" id="KW-0119">Carbohydrate metabolism</keyword>
<comment type="similarity">
    <text evidence="2">Belongs to the glycosyl hydrolase 8 (cellulase D) family.</text>
</comment>
<evidence type="ECO:0000256" key="4">
    <source>
        <dbReference type="ARBA" id="ARBA00022801"/>
    </source>
</evidence>
<feature type="signal peptide" evidence="8">
    <location>
        <begin position="1"/>
        <end position="24"/>
    </location>
</feature>
<organism evidence="9 10">
    <name type="scientific">Xylophilus rhododendri</name>
    <dbReference type="NCBI Taxonomy" id="2697032"/>
    <lineage>
        <taxon>Bacteria</taxon>
        <taxon>Pseudomonadati</taxon>
        <taxon>Pseudomonadota</taxon>
        <taxon>Betaproteobacteria</taxon>
        <taxon>Burkholderiales</taxon>
        <taxon>Xylophilus</taxon>
    </lineage>
</organism>
<protein>
    <recommendedName>
        <fullName evidence="3">cellulase</fullName>
        <ecNumber evidence="3">3.2.1.4</ecNumber>
    </recommendedName>
</protein>
<proteinExistence type="inferred from homology"/>
<keyword evidence="8" id="KW-0732">Signal</keyword>
<evidence type="ECO:0000256" key="1">
    <source>
        <dbReference type="ARBA" id="ARBA00000966"/>
    </source>
</evidence>
<dbReference type="RefSeq" id="WP_160552566.1">
    <property type="nucleotide sequence ID" value="NZ_CP047650.1"/>
</dbReference>
<feature type="chain" id="PRO_5032580057" description="cellulase" evidence="8">
    <location>
        <begin position="25"/>
        <end position="394"/>
    </location>
</feature>
<reference evidence="9 10" key="1">
    <citation type="submission" date="2020-01" db="EMBL/GenBank/DDBJ databases">
        <title>Genome sequencing of strain KACC 21265.</title>
        <authorList>
            <person name="Heo J."/>
            <person name="Kim S.-J."/>
            <person name="Kim J.-S."/>
            <person name="Hong S.-B."/>
            <person name="Kwon S.-W."/>
        </authorList>
    </citation>
    <scope>NUCLEOTIDE SEQUENCE [LARGE SCALE GENOMIC DNA]</scope>
    <source>
        <strain evidence="9 10">KACC 21265</strain>
    </source>
</reference>
<dbReference type="EC" id="3.2.1.4" evidence="3"/>
<evidence type="ECO:0000256" key="3">
    <source>
        <dbReference type="ARBA" id="ARBA00012601"/>
    </source>
</evidence>
<dbReference type="SUPFAM" id="SSF48208">
    <property type="entry name" value="Six-hairpin glycosidases"/>
    <property type="match status" value="1"/>
</dbReference>
<evidence type="ECO:0000256" key="2">
    <source>
        <dbReference type="ARBA" id="ARBA00009209"/>
    </source>
</evidence>
<dbReference type="GO" id="GO:0030245">
    <property type="term" value="P:cellulose catabolic process"/>
    <property type="evidence" value="ECO:0007669"/>
    <property type="project" value="UniProtKB-KW"/>
</dbReference>
<name>A0A857J814_9BURK</name>
<evidence type="ECO:0000256" key="5">
    <source>
        <dbReference type="ARBA" id="ARBA00023001"/>
    </source>
</evidence>
<dbReference type="PROSITE" id="PS51257">
    <property type="entry name" value="PROKAR_LIPOPROTEIN"/>
    <property type="match status" value="1"/>
</dbReference>
<keyword evidence="5" id="KW-0136">Cellulose degradation</keyword>
<dbReference type="PRINTS" id="PR00735">
    <property type="entry name" value="GLHYDRLASE8"/>
</dbReference>
<dbReference type="EMBL" id="CP047650">
    <property type="protein sequence ID" value="QHI98925.1"/>
    <property type="molecule type" value="Genomic_DNA"/>
</dbReference>
<sequence length="394" mass="42917">MRRDCLTLLSAAAAAPAWSAAGCAAPWPLWNAFATHFIQADGRVIDASTPQKHSSSEGQSYAMFFALVANDRPRFDRLWRWSIDNLMGGQVQGRLPAWWWGLAPDNTWRVLDGNSASDADLWFTYSLLEAARLWKAPDYERDARLLLAEIEKREIVNVPGLGPMLMPGEFGFAHHNPERWYFNPSYQPPPVLRRLISASPLGPWGAVARNTATLFKAVTQPSGFAPDWTAFTLDAAGKGSFGPHPEKQDRGSYDAIRTYLWAGVTPRGDSLSAPLRAALAGQLRATVANGLPPESVAVSTGATQGSGPFGFSAAMLPLLSIEGATEALARQRQRVADGLATALAPQATQQRQPPYYDLVLTLFGQGWLDGRYQFTRSGALAPAWTSPCRATPLH</sequence>
<evidence type="ECO:0000256" key="7">
    <source>
        <dbReference type="ARBA" id="ARBA00023326"/>
    </source>
</evidence>
<dbReference type="InterPro" id="IPR008928">
    <property type="entry name" value="6-hairpin_glycosidase_sf"/>
</dbReference>
<comment type="catalytic activity">
    <reaction evidence="1">
        <text>Endohydrolysis of (1-&gt;4)-beta-D-glucosidic linkages in cellulose, lichenin and cereal beta-D-glucans.</text>
        <dbReference type="EC" id="3.2.1.4"/>
    </reaction>
</comment>
<evidence type="ECO:0000256" key="8">
    <source>
        <dbReference type="SAM" id="SignalP"/>
    </source>
</evidence>
<keyword evidence="6 9" id="KW-0326">Glycosidase</keyword>
<dbReference type="KEGG" id="xyk:GT347_13570"/>
<dbReference type="Pfam" id="PF01270">
    <property type="entry name" value="Glyco_hydro_8"/>
    <property type="match status" value="1"/>
</dbReference>
<accession>A0A857J814</accession>
<evidence type="ECO:0000256" key="6">
    <source>
        <dbReference type="ARBA" id="ARBA00023295"/>
    </source>
</evidence>
<keyword evidence="10" id="KW-1185">Reference proteome</keyword>
<evidence type="ECO:0000313" key="9">
    <source>
        <dbReference type="EMBL" id="QHI98925.1"/>
    </source>
</evidence>
<dbReference type="Gene3D" id="1.50.10.10">
    <property type="match status" value="1"/>
</dbReference>
<dbReference type="InterPro" id="IPR012341">
    <property type="entry name" value="6hp_glycosidase-like_sf"/>
</dbReference>
<evidence type="ECO:0000313" key="10">
    <source>
        <dbReference type="Proteomes" id="UP000464787"/>
    </source>
</evidence>
<dbReference type="NCBIfam" id="NF008305">
    <property type="entry name" value="PRK11097.1"/>
    <property type="match status" value="1"/>
</dbReference>
<gene>
    <name evidence="9" type="primary">bcsZ</name>
    <name evidence="9" type="ORF">GT347_13570</name>
</gene>
<keyword evidence="7" id="KW-0624">Polysaccharide degradation</keyword>